<evidence type="ECO:0000313" key="3">
    <source>
        <dbReference type="Proteomes" id="UP000256328"/>
    </source>
</evidence>
<reference evidence="2 3" key="1">
    <citation type="journal article" date="2018" name="IMA Fungus">
        <title>IMA Genome-F 9: Draft genome sequence of Annulohypoxylon stygium, Aspergillus mulundensis, Berkeleyomyces basicola (syn. Thielaviopsis basicola), Ceratocystis smalleyi, two Cercospora beticola strains, Coleophoma cylindrospora, Fusarium fracticaudum, Phialophora cf. hyalina, and Morchella septimelata.</title>
        <authorList>
            <person name="Wingfield B.D."/>
            <person name="Bills G.F."/>
            <person name="Dong Y."/>
            <person name="Huang W."/>
            <person name="Nel W.J."/>
            <person name="Swalarsk-Parry B.S."/>
            <person name="Vaghefi N."/>
            <person name="Wilken P.M."/>
            <person name="An Z."/>
            <person name="de Beer Z.W."/>
            <person name="De Vos L."/>
            <person name="Chen L."/>
            <person name="Duong T.A."/>
            <person name="Gao Y."/>
            <person name="Hammerbacher A."/>
            <person name="Kikkert J.R."/>
            <person name="Li Y."/>
            <person name="Li H."/>
            <person name="Li K."/>
            <person name="Li Q."/>
            <person name="Liu X."/>
            <person name="Ma X."/>
            <person name="Naidoo K."/>
            <person name="Pethybridge S.J."/>
            <person name="Sun J."/>
            <person name="Steenkamp E.T."/>
            <person name="van der Nest M.A."/>
            <person name="van Wyk S."/>
            <person name="Wingfield M.J."/>
            <person name="Xiong C."/>
            <person name="Yue Q."/>
            <person name="Zhang X."/>
        </authorList>
    </citation>
    <scope>NUCLEOTIDE SEQUENCE [LARGE SCALE GENOMIC DNA]</scope>
    <source>
        <strain evidence="2 3">BP5796</strain>
    </source>
</reference>
<accession>A0A3D8RWZ9</accession>
<comment type="caution">
    <text evidence="2">The sequence shown here is derived from an EMBL/GenBank/DDBJ whole genome shotgun (WGS) entry which is preliminary data.</text>
</comment>
<keyword evidence="3" id="KW-1185">Reference proteome</keyword>
<proteinExistence type="predicted"/>
<organism evidence="2 3">
    <name type="scientific">Coleophoma crateriformis</name>
    <dbReference type="NCBI Taxonomy" id="565419"/>
    <lineage>
        <taxon>Eukaryota</taxon>
        <taxon>Fungi</taxon>
        <taxon>Dikarya</taxon>
        <taxon>Ascomycota</taxon>
        <taxon>Pezizomycotina</taxon>
        <taxon>Leotiomycetes</taxon>
        <taxon>Helotiales</taxon>
        <taxon>Dermateaceae</taxon>
        <taxon>Coleophoma</taxon>
    </lineage>
</organism>
<sequence>MTSMLWQPSGSAPSASRIRRGEEVDDASYIGLANGALYFSEPFRLPHIVPKESRSWQIVRSGTVNRRNDMSGVSMDQGCTHPPLSPSLTTDSVAGARGRGWDSVHTCKTGRHIQASPEEQLTEGKKKGRKAHVVKAGFAAGSWSRRRFLPVEPLAPASCPVQLQLTKLPSSRRRNLNDSCGESHHPTSRQLPPGKQKNPIWMVQLTRLRHAEEDPSARDVCKTRGLGNASTTGFLRASI</sequence>
<feature type="compositionally biased region" description="Polar residues" evidence="1">
    <location>
        <begin position="1"/>
        <end position="14"/>
    </location>
</feature>
<name>A0A3D8RWZ9_9HELO</name>
<protein>
    <submittedName>
        <fullName evidence="2">Uncharacterized protein</fullName>
    </submittedName>
</protein>
<dbReference type="AlphaFoldDB" id="A0A3D8RWZ9"/>
<feature type="region of interest" description="Disordered" evidence="1">
    <location>
        <begin position="170"/>
        <end position="198"/>
    </location>
</feature>
<evidence type="ECO:0000313" key="2">
    <source>
        <dbReference type="EMBL" id="RDW78364.1"/>
    </source>
</evidence>
<feature type="region of interest" description="Disordered" evidence="1">
    <location>
        <begin position="1"/>
        <end position="20"/>
    </location>
</feature>
<dbReference type="EMBL" id="PDLN01000008">
    <property type="protein sequence ID" value="RDW78364.1"/>
    <property type="molecule type" value="Genomic_DNA"/>
</dbReference>
<dbReference type="Proteomes" id="UP000256328">
    <property type="component" value="Unassembled WGS sequence"/>
</dbReference>
<evidence type="ECO:0000256" key="1">
    <source>
        <dbReference type="SAM" id="MobiDB-lite"/>
    </source>
</evidence>
<gene>
    <name evidence="2" type="ORF">BP5796_06216</name>
</gene>